<dbReference type="Proteomes" id="UP000249495">
    <property type="component" value="Chromosome 1"/>
</dbReference>
<proteinExistence type="predicted"/>
<dbReference type="RefSeq" id="WP_018030474.1">
    <property type="nucleotide sequence ID" value="NZ_LS483343.1"/>
</dbReference>
<reference evidence="2 3" key="1">
    <citation type="submission" date="2018-06" db="EMBL/GenBank/DDBJ databases">
        <authorList>
            <consortium name="Pathogen Informatics"/>
            <person name="Doyle S."/>
        </authorList>
    </citation>
    <scope>NUCLEOTIDE SEQUENCE [LARGE SCALE GENOMIC DNA]</scope>
    <source>
        <strain evidence="2 3">NCTC12278</strain>
    </source>
</reference>
<feature type="transmembrane region" description="Helical" evidence="1">
    <location>
        <begin position="7"/>
        <end position="31"/>
    </location>
</feature>
<dbReference type="AlphaFoldDB" id="A0A2X3WBD6"/>
<evidence type="ECO:0000313" key="2">
    <source>
        <dbReference type="EMBL" id="SQF41253.1"/>
    </source>
</evidence>
<dbReference type="OrthoDB" id="2219451at2"/>
<dbReference type="EMBL" id="LS483343">
    <property type="protein sequence ID" value="SQF41253.1"/>
    <property type="molecule type" value="Genomic_DNA"/>
</dbReference>
<organism evidence="2 3">
    <name type="scientific">Streptococcus ferus</name>
    <dbReference type="NCBI Taxonomy" id="1345"/>
    <lineage>
        <taxon>Bacteria</taxon>
        <taxon>Bacillati</taxon>
        <taxon>Bacillota</taxon>
        <taxon>Bacilli</taxon>
        <taxon>Lactobacillales</taxon>
        <taxon>Streptococcaceae</taxon>
        <taxon>Streptococcus</taxon>
    </lineage>
</organism>
<keyword evidence="3" id="KW-1185">Reference proteome</keyword>
<keyword evidence="1" id="KW-0472">Membrane</keyword>
<dbReference type="Pfam" id="PF11457">
    <property type="entry name" value="DUF3021"/>
    <property type="match status" value="1"/>
</dbReference>
<gene>
    <name evidence="2" type="ORF">NCTC12278_01855</name>
</gene>
<accession>A0A2X3WBD6</accession>
<keyword evidence="1" id="KW-0812">Transmembrane</keyword>
<evidence type="ECO:0000256" key="1">
    <source>
        <dbReference type="SAM" id="Phobius"/>
    </source>
</evidence>
<feature type="transmembrane region" description="Helical" evidence="1">
    <location>
        <begin position="51"/>
        <end position="72"/>
    </location>
</feature>
<dbReference type="InterPro" id="IPR021560">
    <property type="entry name" value="DUF3021"/>
</dbReference>
<sequence length="153" mass="16983">MKILKTIIISAIIGLGIGNLLNLSLSLIGGYAYQPGVPTFLNQFDSFNQAVLIEFILYAALGICQGLARYIFQIEKRSIATTILSHYGLIMLPLVVVGAYLHWFPFHLWGIAGFLLIASLLYLGIGFFLYTSSKKDVETINAFLKKQATQLHK</sequence>
<keyword evidence="1" id="KW-1133">Transmembrane helix</keyword>
<feature type="transmembrane region" description="Helical" evidence="1">
    <location>
        <begin position="84"/>
        <end position="103"/>
    </location>
</feature>
<dbReference type="KEGG" id="sfer:NCTC12278_01855"/>
<feature type="transmembrane region" description="Helical" evidence="1">
    <location>
        <begin position="109"/>
        <end position="130"/>
    </location>
</feature>
<protein>
    <submittedName>
        <fullName evidence="2">Protein of uncharacterized function (DUF3021)</fullName>
    </submittedName>
</protein>
<evidence type="ECO:0000313" key="3">
    <source>
        <dbReference type="Proteomes" id="UP000249495"/>
    </source>
</evidence>
<name>A0A2X3WBD6_9STRE</name>
<dbReference type="STRING" id="1123303.GCA_000372425_01150"/>